<dbReference type="AlphaFoldDB" id="A0A8J5MJ31"/>
<dbReference type="CDD" id="cd14811">
    <property type="entry name" value="bZIP_u2"/>
    <property type="match status" value="1"/>
</dbReference>
<dbReference type="PANTHER" id="PTHR47416:SF8">
    <property type="entry name" value="BASIC-LEUCINE ZIPPER TRANSCRIPTION FACTOR E-RELATED"/>
    <property type="match status" value="1"/>
</dbReference>
<gene>
    <name evidence="9" type="ORF">JG688_00000816</name>
</gene>
<evidence type="ECO:0000259" key="8">
    <source>
        <dbReference type="PROSITE" id="PS50217"/>
    </source>
</evidence>
<dbReference type="GO" id="GO:0005634">
    <property type="term" value="C:nucleus"/>
    <property type="evidence" value="ECO:0007669"/>
    <property type="project" value="UniProtKB-SubCell"/>
</dbReference>
<evidence type="ECO:0000256" key="2">
    <source>
        <dbReference type="ARBA" id="ARBA00007163"/>
    </source>
</evidence>
<comment type="subcellular location">
    <subcellularLocation>
        <location evidence="1">Nucleus</location>
    </subcellularLocation>
</comment>
<proteinExistence type="inferred from homology"/>
<evidence type="ECO:0000256" key="3">
    <source>
        <dbReference type="ARBA" id="ARBA00023015"/>
    </source>
</evidence>
<organism evidence="9 10">
    <name type="scientific">Phytophthora aleatoria</name>
    <dbReference type="NCBI Taxonomy" id="2496075"/>
    <lineage>
        <taxon>Eukaryota</taxon>
        <taxon>Sar</taxon>
        <taxon>Stramenopiles</taxon>
        <taxon>Oomycota</taxon>
        <taxon>Peronosporomycetes</taxon>
        <taxon>Peronosporales</taxon>
        <taxon>Peronosporaceae</taxon>
        <taxon>Phytophthora</taxon>
    </lineage>
</organism>
<comment type="similarity">
    <text evidence="2">Belongs to the bZIP family.</text>
</comment>
<comment type="caution">
    <text evidence="9">The sequence shown here is derived from an EMBL/GenBank/DDBJ whole genome shotgun (WGS) entry which is preliminary data.</text>
</comment>
<keyword evidence="10" id="KW-1185">Reference proteome</keyword>
<evidence type="ECO:0000313" key="9">
    <source>
        <dbReference type="EMBL" id="KAG6977012.1"/>
    </source>
</evidence>
<dbReference type="EMBL" id="JAENGY010000015">
    <property type="protein sequence ID" value="KAG6977012.1"/>
    <property type="molecule type" value="Genomic_DNA"/>
</dbReference>
<dbReference type="SMART" id="SM00338">
    <property type="entry name" value="BRLZ"/>
    <property type="match status" value="1"/>
</dbReference>
<feature type="region of interest" description="Disordered" evidence="7">
    <location>
        <begin position="105"/>
        <end position="150"/>
    </location>
</feature>
<sequence>AVIGQFNLVDRDQHRHTRAVIAMDLTAEDDDLLSYFLSADVAAEQMPQTRLGATDTVASAAEQFTLGQTVPLAPERTFGSELMSAAPPAAAAPAAFAFQQSQGSFMESSMMRPAANDDDSSSNTGGLDSDEKRQRRLARNRESARQSRRRKKQYLELLEEKVSQLTESIDTTRASHLEHADEALNQVRSDILKSLAEDRKNGGSEEVECPGVLTDQVGIDIFCVQSVQEKIRQGIMLIQERFGPNSVERLAVKDYNFRQLDNLLLPPYCRFLLWLSIQDESFFEEANGMGSKNAGDAPEKKKIPNVVKKDTLWSTLTNDLALTYEQDEKLKSLYKSGDSKSSKSERRRVAMAVTYLSKLKKSLEQRSEAVQRQTEMLHSILTPEQSLIYLRWVDANQDRLPNFVDKALSVPNTGASDAVRAILNKDDRDLTVEDVTALLGEL</sequence>
<protein>
    <recommendedName>
        <fullName evidence="8">BZIP domain-containing protein</fullName>
    </recommendedName>
</protein>
<feature type="non-terminal residue" evidence="9">
    <location>
        <position position="1"/>
    </location>
</feature>
<accession>A0A8J5MJ31</accession>
<dbReference type="InterPro" id="IPR004827">
    <property type="entry name" value="bZIP"/>
</dbReference>
<dbReference type="GO" id="GO:0003700">
    <property type="term" value="F:DNA-binding transcription factor activity"/>
    <property type="evidence" value="ECO:0007669"/>
    <property type="project" value="InterPro"/>
</dbReference>
<keyword evidence="6" id="KW-0539">Nucleus</keyword>
<dbReference type="Proteomes" id="UP000709295">
    <property type="component" value="Unassembled WGS sequence"/>
</dbReference>
<evidence type="ECO:0000256" key="6">
    <source>
        <dbReference type="ARBA" id="ARBA00023242"/>
    </source>
</evidence>
<dbReference type="Pfam" id="PF00170">
    <property type="entry name" value="bZIP_1"/>
    <property type="match status" value="1"/>
</dbReference>
<dbReference type="PANTHER" id="PTHR47416">
    <property type="entry name" value="BASIC-LEUCINE ZIPPER TRANSCRIPTION FACTOR F-RELATED"/>
    <property type="match status" value="1"/>
</dbReference>
<evidence type="ECO:0000256" key="5">
    <source>
        <dbReference type="ARBA" id="ARBA00023163"/>
    </source>
</evidence>
<evidence type="ECO:0000256" key="7">
    <source>
        <dbReference type="SAM" id="MobiDB-lite"/>
    </source>
</evidence>
<dbReference type="GO" id="GO:0003677">
    <property type="term" value="F:DNA binding"/>
    <property type="evidence" value="ECO:0007669"/>
    <property type="project" value="UniProtKB-KW"/>
</dbReference>
<evidence type="ECO:0000256" key="4">
    <source>
        <dbReference type="ARBA" id="ARBA00023125"/>
    </source>
</evidence>
<keyword evidence="4" id="KW-0238">DNA-binding</keyword>
<dbReference type="PROSITE" id="PS50217">
    <property type="entry name" value="BZIP"/>
    <property type="match status" value="1"/>
</dbReference>
<feature type="domain" description="BZIP" evidence="8">
    <location>
        <begin position="130"/>
        <end position="167"/>
    </location>
</feature>
<evidence type="ECO:0000313" key="10">
    <source>
        <dbReference type="Proteomes" id="UP000709295"/>
    </source>
</evidence>
<name>A0A8J5MJ31_9STRA</name>
<reference evidence="9" key="1">
    <citation type="submission" date="2021-01" db="EMBL/GenBank/DDBJ databases">
        <title>Phytophthora aleatoria, a newly-described species from Pinus radiata is distinct from Phytophthora cactorum isolates based on comparative genomics.</title>
        <authorList>
            <person name="Mcdougal R."/>
            <person name="Panda P."/>
            <person name="Williams N."/>
            <person name="Studholme D.J."/>
        </authorList>
    </citation>
    <scope>NUCLEOTIDE SEQUENCE</scope>
    <source>
        <strain evidence="9">NZFS 4037</strain>
    </source>
</reference>
<evidence type="ECO:0000256" key="1">
    <source>
        <dbReference type="ARBA" id="ARBA00004123"/>
    </source>
</evidence>
<keyword evidence="3" id="KW-0805">Transcription regulation</keyword>
<keyword evidence="5" id="KW-0804">Transcription</keyword>
<dbReference type="PROSITE" id="PS00036">
    <property type="entry name" value="BZIP_BASIC"/>
    <property type="match status" value="1"/>
</dbReference>
<feature type="compositionally biased region" description="Basic and acidic residues" evidence="7">
    <location>
        <begin position="129"/>
        <end position="145"/>
    </location>
</feature>